<evidence type="ECO:0000313" key="8">
    <source>
        <dbReference type="Proteomes" id="UP000219860"/>
    </source>
</evidence>
<dbReference type="EMBL" id="LT608262">
    <property type="protein sequence ID" value="SCO64394.1"/>
    <property type="molecule type" value="Genomic_DNA"/>
</dbReference>
<protein>
    <submittedName>
        <fullName evidence="2">Uncharacterized protein</fullName>
    </submittedName>
</protein>
<dbReference type="EMBL" id="LT608278">
    <property type="protein sequence ID" value="SCO62856.1"/>
    <property type="molecule type" value="Genomic_DNA"/>
</dbReference>
<dbReference type="EMBL" id="LT614640">
    <property type="protein sequence ID" value="SCN28646.1"/>
    <property type="molecule type" value="Genomic_DNA"/>
</dbReference>
<name>A0A113T4W7_PLABE</name>
<dbReference type="Proteomes" id="UP000069549">
    <property type="component" value="Chromosome 14"/>
</dbReference>
<proteinExistence type="predicted"/>
<dbReference type="OrthoDB" id="371853at2759"/>
<dbReference type="Proteomes" id="UP000516480">
    <property type="component" value="Chromosome 14"/>
</dbReference>
<accession>A0A113T4W7</accession>
<keyword evidence="1" id="KW-0472">Membrane</keyword>
<evidence type="ECO:0000313" key="2">
    <source>
        <dbReference type="EMBL" id="CXJ24565.1"/>
    </source>
</evidence>
<evidence type="ECO:0000313" key="10">
    <source>
        <dbReference type="Proteomes" id="UP000220214"/>
    </source>
</evidence>
<dbReference type="EMBL" id="LT160034">
    <property type="protein sequence ID" value="CXJ24565.1"/>
    <property type="molecule type" value="Genomic_DNA"/>
</dbReference>
<dbReference type="Proteomes" id="UP000219974">
    <property type="component" value="Chromosome 14"/>
</dbReference>
<sequence>MINSKYENLKKYDLNLLKNEIFKKEKNDLKNILFFPSLYWYNGNFSPPIPLIKYDENSYSFNVNDYIICSIHKHSVIIRKIFKNEIVKVSMFNDEKVLSCLFYINISYILKLVNVCTRFFSIYSLLNERKKPKCDEKCESKEEGIERKIKNMKIFKEDENMTYLLYLYNEKNEIHLFDVDKKYSILKIRENKKINCFNFNYIYINKKNSLYNKMVNDVYENNIKTIDIDSVDEKLVMKNKYCFELAQEKCTHYLTHKNSVCNCDYNNNNNGLNFFKKLFYVLIYGDNEGNIYFFLPEKKIKLKKKIRKENMDINFLETNVKEYFNVKNKYDLFNLIKNNYYIFIGYKDCIYILNFYIYEIYFIIDLIKEDKIYSFSSKFNEKFENYISFSTKKYVKIFNVNKKEELDNVIINPGDIKSAKNVDVHVKNNNILDIDNVEINKLECDNPLNILKTEEKDKKKKIGSNINKEEKELKYHICISFDSKNNLYISNDIGIIYAYNLKEKKVVNSLNIFCKRIFYLFQFILNSREYIYIYDSEKFYFLYDTDDNKIIYKKFTISAWIYNILCFNNNIFFSLGNENIYNLQTTNYEDIFIKNIYYDNINICTYLINHPFLPIISFINKKSQFGFFFFHNDEKKKKKTCIPSINENKNVLSICWFQKKKQVLSLPMIVEDNKLTNNLIFDKNKQLETNEGYISSYLPLYDDNTVHKMCNNSITDSIKISEEIIQGSKKKRKKKNNPEVNNYDNYDNHIVVLTYQSLYLYNILNKQIKQLNNNLLNNLFALKERKKYIASTILNSMCYVFILCDKKLLVFDENFIFTSYIIKINEKINKMYIRNNIIFIHSNNNVYFSYVHVIINKCSIKSNKTSNTPNFTNCDNNKDILENRELYFIKLKLINSFKIILFDFYNIGDYIYVAIFSKKKTIFVYKIYIRNIYMNNNIHENNINNRHSEIICKENDIILEQNSQIEGELIAQFFNFYIFDHINKIGSIISMKFFYNSIKKKIYLVFGGLEQFLFLWNFLKYPLVRKQPKD</sequence>
<dbReference type="Proteomes" id="UP000220214">
    <property type="component" value="Chromosome 14"/>
</dbReference>
<evidence type="ECO:0000313" key="7">
    <source>
        <dbReference type="Proteomes" id="UP000069549"/>
    </source>
</evidence>
<evidence type="ECO:0000256" key="1">
    <source>
        <dbReference type="SAM" id="Phobius"/>
    </source>
</evidence>
<feature type="transmembrane region" description="Helical" evidence="1">
    <location>
        <begin position="1002"/>
        <end position="1019"/>
    </location>
</feature>
<dbReference type="Proteomes" id="UP000219860">
    <property type="component" value="Chromosome 14"/>
</dbReference>
<evidence type="ECO:0000313" key="4">
    <source>
        <dbReference type="EMBL" id="SCN28646.1"/>
    </source>
</evidence>
<evidence type="ECO:0000313" key="6">
    <source>
        <dbReference type="EMBL" id="SCO64394.1"/>
    </source>
</evidence>
<evidence type="ECO:0000313" key="11">
    <source>
        <dbReference type="Proteomes" id="UP000516480"/>
    </source>
</evidence>
<gene>
    <name evidence="2" type="ORF">PBK173_000474100</name>
    <name evidence="4" type="ORF">PBNK65E_000464300</name>
    <name evidence="3" type="ORF">PBNK65NY_000462800</name>
    <name evidence="6" type="ORF">PBSP11A_000464000</name>
    <name evidence="5" type="ORF">PBSP11RLL_000463600</name>
</gene>
<dbReference type="VEuPathDB" id="PlasmoDB:PBANKA_1446600"/>
<evidence type="ECO:0000313" key="5">
    <source>
        <dbReference type="EMBL" id="SCO62856.1"/>
    </source>
</evidence>
<keyword evidence="1" id="KW-1133">Transmembrane helix</keyword>
<evidence type="ECO:0000313" key="3">
    <source>
        <dbReference type="EMBL" id="SCM26803.1"/>
    </source>
</evidence>
<keyword evidence="1" id="KW-0812">Transmembrane</keyword>
<evidence type="ECO:0000313" key="9">
    <source>
        <dbReference type="Proteomes" id="UP000219974"/>
    </source>
</evidence>
<dbReference type="AlphaFoldDB" id="A0A113T4W7"/>
<dbReference type="InterPro" id="IPR036322">
    <property type="entry name" value="WD40_repeat_dom_sf"/>
</dbReference>
<dbReference type="SUPFAM" id="SSF50978">
    <property type="entry name" value="WD40 repeat-like"/>
    <property type="match status" value="1"/>
</dbReference>
<dbReference type="EMBL" id="LT608150">
    <property type="protein sequence ID" value="SCM26803.1"/>
    <property type="molecule type" value="Genomic_DNA"/>
</dbReference>
<reference evidence="2 7" key="1">
    <citation type="submission" date="2016-02" db="EMBL/GenBank/DDBJ databases">
        <authorList>
            <consortium name="Pathogen Informatics"/>
        </authorList>
    </citation>
    <scope>NUCLEOTIDE SEQUENCE [LARGE SCALE GENOMIC DNA]</scope>
    <source>
        <strain evidence="2 7">K173</strain>
        <strain evidence="3 11">NK65 ny</strain>
        <strain evidence="4 10">NK65e</strain>
        <strain evidence="6 8">SP11 Antwerpcl1</strain>
        <strain evidence="5 9">SP11 RLL</strain>
    </source>
</reference>
<organism evidence="2 7">
    <name type="scientific">Plasmodium berghei</name>
    <dbReference type="NCBI Taxonomy" id="5821"/>
    <lineage>
        <taxon>Eukaryota</taxon>
        <taxon>Sar</taxon>
        <taxon>Alveolata</taxon>
        <taxon>Apicomplexa</taxon>
        <taxon>Aconoidasida</taxon>
        <taxon>Haemosporida</taxon>
        <taxon>Plasmodiidae</taxon>
        <taxon>Plasmodium</taxon>
        <taxon>Plasmodium (Vinckeia)</taxon>
    </lineage>
</organism>